<dbReference type="Proteomes" id="UP000030758">
    <property type="component" value="Unassembled WGS sequence"/>
</dbReference>
<organism evidence="1">
    <name type="scientific">Trichuris suis</name>
    <name type="common">pig whipworm</name>
    <dbReference type="NCBI Taxonomy" id="68888"/>
    <lineage>
        <taxon>Eukaryota</taxon>
        <taxon>Metazoa</taxon>
        <taxon>Ecdysozoa</taxon>
        <taxon>Nematoda</taxon>
        <taxon>Enoplea</taxon>
        <taxon>Dorylaimia</taxon>
        <taxon>Trichinellida</taxon>
        <taxon>Trichuridae</taxon>
        <taxon>Trichuris</taxon>
    </lineage>
</organism>
<gene>
    <name evidence="1" type="ORF">M514_28425</name>
</gene>
<dbReference type="EMBL" id="KL368009">
    <property type="protein sequence ID" value="KFD59396.1"/>
    <property type="molecule type" value="Genomic_DNA"/>
</dbReference>
<sequence>MVRSSSLWIAKLSPCHCSRAHRYLYVKSTLKEDQGAAVFSTQHSVSPVTSRTWMLTCCASCLQRKRRTRPLPMLTPPVIF</sequence>
<protein>
    <submittedName>
        <fullName evidence="1">Uncharacterized protein</fullName>
    </submittedName>
</protein>
<reference evidence="1" key="1">
    <citation type="journal article" date="2014" name="Nat. Genet.">
        <title>Genome and transcriptome of the porcine whipworm Trichuris suis.</title>
        <authorList>
            <person name="Jex A.R."/>
            <person name="Nejsum P."/>
            <person name="Schwarz E.M."/>
            <person name="Hu L."/>
            <person name="Young N.D."/>
            <person name="Hall R.S."/>
            <person name="Korhonen P.K."/>
            <person name="Liao S."/>
            <person name="Thamsborg S."/>
            <person name="Xia J."/>
            <person name="Xu P."/>
            <person name="Wang S."/>
            <person name="Scheerlinck J.P."/>
            <person name="Hofmann A."/>
            <person name="Sternberg P.W."/>
            <person name="Wang J."/>
            <person name="Gasser R.B."/>
        </authorList>
    </citation>
    <scope>NUCLEOTIDE SEQUENCE [LARGE SCALE GENOMIC DNA]</scope>
    <source>
        <strain evidence="1">DCEP-RM93F</strain>
    </source>
</reference>
<evidence type="ECO:0000313" key="1">
    <source>
        <dbReference type="EMBL" id="KFD59396.1"/>
    </source>
</evidence>
<dbReference type="AlphaFoldDB" id="A0A085MQA0"/>
<accession>A0A085MQA0</accession>
<name>A0A085MQA0_9BILA</name>
<proteinExistence type="predicted"/>